<evidence type="ECO:0000313" key="12">
    <source>
        <dbReference type="Proteomes" id="UP000244184"/>
    </source>
</evidence>
<dbReference type="InterPro" id="IPR009057">
    <property type="entry name" value="Homeodomain-like_sf"/>
</dbReference>
<dbReference type="GO" id="GO:0003700">
    <property type="term" value="F:DNA-binding transcription factor activity"/>
    <property type="evidence" value="ECO:0007669"/>
    <property type="project" value="InterPro"/>
</dbReference>
<dbReference type="InterPro" id="IPR051552">
    <property type="entry name" value="HptR"/>
</dbReference>
<evidence type="ECO:0000256" key="2">
    <source>
        <dbReference type="ARBA" id="ARBA00022490"/>
    </source>
</evidence>
<feature type="domain" description="Response regulatory" evidence="10">
    <location>
        <begin position="9"/>
        <end position="127"/>
    </location>
</feature>
<name>A0A2T6FTT9_9BACL</name>
<evidence type="ECO:0000256" key="8">
    <source>
        <dbReference type="PROSITE-ProRule" id="PRU00169"/>
    </source>
</evidence>
<dbReference type="Proteomes" id="UP000244184">
    <property type="component" value="Unassembled WGS sequence"/>
</dbReference>
<dbReference type="InterPro" id="IPR041522">
    <property type="entry name" value="CdaR_GGDEF"/>
</dbReference>
<comment type="caution">
    <text evidence="11">The sequence shown here is derived from an EMBL/GenBank/DDBJ whole genome shotgun (WGS) entry which is preliminary data.</text>
</comment>
<dbReference type="CDD" id="cd17536">
    <property type="entry name" value="REC_YesN-like"/>
    <property type="match status" value="1"/>
</dbReference>
<evidence type="ECO:0000256" key="6">
    <source>
        <dbReference type="ARBA" id="ARBA00023125"/>
    </source>
</evidence>
<dbReference type="SMART" id="SM00448">
    <property type="entry name" value="REC"/>
    <property type="match status" value="1"/>
</dbReference>
<accession>A0A2T6FTT9</accession>
<dbReference type="PANTHER" id="PTHR42713:SF3">
    <property type="entry name" value="TRANSCRIPTIONAL REGULATORY PROTEIN HPTR"/>
    <property type="match status" value="1"/>
</dbReference>
<keyword evidence="5" id="KW-0805">Transcription regulation</keyword>
<evidence type="ECO:0000256" key="1">
    <source>
        <dbReference type="ARBA" id="ARBA00004496"/>
    </source>
</evidence>
<dbReference type="AlphaFoldDB" id="A0A2T6FTT9"/>
<dbReference type="SMART" id="SM00342">
    <property type="entry name" value="HTH_ARAC"/>
    <property type="match status" value="1"/>
</dbReference>
<gene>
    <name evidence="11" type="ORF">C8Z91_32515</name>
</gene>
<dbReference type="InterPro" id="IPR018060">
    <property type="entry name" value="HTH_AraC"/>
</dbReference>
<evidence type="ECO:0000256" key="5">
    <source>
        <dbReference type="ARBA" id="ARBA00023015"/>
    </source>
</evidence>
<dbReference type="PRINTS" id="PR00032">
    <property type="entry name" value="HTHARAC"/>
</dbReference>
<dbReference type="InterPro" id="IPR011006">
    <property type="entry name" value="CheY-like_superfamily"/>
</dbReference>
<dbReference type="InterPro" id="IPR001789">
    <property type="entry name" value="Sig_transdc_resp-reg_receiver"/>
</dbReference>
<evidence type="ECO:0000313" key="11">
    <source>
        <dbReference type="EMBL" id="PUA35328.1"/>
    </source>
</evidence>
<dbReference type="PROSITE" id="PS00041">
    <property type="entry name" value="HTH_ARAC_FAMILY_1"/>
    <property type="match status" value="1"/>
</dbReference>
<dbReference type="Pfam" id="PF17853">
    <property type="entry name" value="GGDEF_2"/>
    <property type="match status" value="1"/>
</dbReference>
<dbReference type="SUPFAM" id="SSF46689">
    <property type="entry name" value="Homeodomain-like"/>
    <property type="match status" value="2"/>
</dbReference>
<evidence type="ECO:0000259" key="9">
    <source>
        <dbReference type="PROSITE" id="PS01124"/>
    </source>
</evidence>
<dbReference type="GO" id="GO:0000160">
    <property type="term" value="P:phosphorelay signal transduction system"/>
    <property type="evidence" value="ECO:0007669"/>
    <property type="project" value="UniProtKB-KW"/>
</dbReference>
<keyword evidence="6" id="KW-0238">DNA-binding</keyword>
<feature type="domain" description="HTH araC/xylS-type" evidence="9">
    <location>
        <begin position="444"/>
        <end position="542"/>
    </location>
</feature>
<dbReference type="InterPro" id="IPR018062">
    <property type="entry name" value="HTH_AraC-typ_CS"/>
</dbReference>
<keyword evidence="7" id="KW-0804">Transcription</keyword>
<organism evidence="11 12">
    <name type="scientific">Paenibacillus elgii</name>
    <dbReference type="NCBI Taxonomy" id="189691"/>
    <lineage>
        <taxon>Bacteria</taxon>
        <taxon>Bacillati</taxon>
        <taxon>Bacillota</taxon>
        <taxon>Bacilli</taxon>
        <taxon>Bacillales</taxon>
        <taxon>Paenibacillaceae</taxon>
        <taxon>Paenibacillus</taxon>
    </lineage>
</organism>
<protein>
    <recommendedName>
        <fullName evidence="13">DNA-binding response regulator</fullName>
    </recommendedName>
</protein>
<keyword evidence="3 8" id="KW-0597">Phosphoprotein</keyword>
<dbReference type="PANTHER" id="PTHR42713">
    <property type="entry name" value="HISTIDINE KINASE-RELATED"/>
    <property type="match status" value="1"/>
</dbReference>
<keyword evidence="2" id="KW-0963">Cytoplasm</keyword>
<dbReference type="GO" id="GO:0043565">
    <property type="term" value="F:sequence-specific DNA binding"/>
    <property type="evidence" value="ECO:0007669"/>
    <property type="project" value="InterPro"/>
</dbReference>
<evidence type="ECO:0000256" key="3">
    <source>
        <dbReference type="ARBA" id="ARBA00022553"/>
    </source>
</evidence>
<reference evidence="11 12" key="1">
    <citation type="submission" date="2018-03" db="EMBL/GenBank/DDBJ databases">
        <title>Genome sequence of Paenibacillus elgii strain AC13 an antimicrobial compound producing bacteria.</title>
        <authorList>
            <person name="Kurokawa A.S."/>
            <person name="Araujo J.F."/>
            <person name="Costa R.A."/>
            <person name="Ortega D.B."/>
            <person name="Pires A.S."/>
            <person name="Pappas G.J.Jr."/>
            <person name="Franco O.L."/>
            <person name="Barreto C."/>
            <person name="Magalhaes B.S."/>
            <person name="Kruger R.H."/>
        </authorList>
    </citation>
    <scope>NUCLEOTIDE SEQUENCE [LARGE SCALE GENOMIC DNA]</scope>
    <source>
        <strain evidence="11 12">AC13</strain>
    </source>
</reference>
<evidence type="ECO:0008006" key="13">
    <source>
        <dbReference type="Google" id="ProtNLM"/>
    </source>
</evidence>
<dbReference type="Gene3D" id="3.40.50.2300">
    <property type="match status" value="1"/>
</dbReference>
<dbReference type="EMBL" id="PYHP01000095">
    <property type="protein sequence ID" value="PUA35328.1"/>
    <property type="molecule type" value="Genomic_DNA"/>
</dbReference>
<proteinExistence type="predicted"/>
<dbReference type="Pfam" id="PF12833">
    <property type="entry name" value="HTH_18"/>
    <property type="match status" value="1"/>
</dbReference>
<comment type="subcellular location">
    <subcellularLocation>
        <location evidence="1">Cytoplasm</location>
    </subcellularLocation>
</comment>
<feature type="modified residue" description="4-aspartylphosphate" evidence="8">
    <location>
        <position position="61"/>
    </location>
</feature>
<dbReference type="PROSITE" id="PS50110">
    <property type="entry name" value="RESPONSE_REGULATORY"/>
    <property type="match status" value="1"/>
</dbReference>
<sequence length="551" mass="63237">MRRRRYRMKVLLVDDKESVVQGIRKHIPWETLGVSQVEIALDGKEALLRYASDPADLIVTDIKMPNMNGIELMEHIRARFERAVRFVVLSGYEEFDYAKKALALGASNYVLKPVDIKEMTGIIAKLLGELRKEQERDAQRVKFQQTIRRSLPALRQQYLNEMIRFRDERQVRLRDKWDFAEIPLKPSSFALLAIAIDRFDEISHKPVEEVELSRFIVENIVGDCLFSWGTGITFYAEWGLLAMLVNYDPADPAKEVKEQLLKFADWCRTSVEKHSGLTVTIGISSLCPELRELPGAYREACEAIEHVYFFGNNQVVHVEDLIPFRMKRTGYPALQEQELLTLVRRGQAESAQEAAASFFRALEGEEGKPADFRFSCIQLVTALNRLLHDLGMAEGERSPLPEAWFEQCNRAKLCELKVHIPVWFHQAALQVKQFVQAGSKSIVGEAKAFIEQNLLQPIGLSVVADYVGVSPNYFSGLFKRETGISFVEYITDLKLAQAKDWLEDDTIPIYEIAERLGYHDRKYFREIFKKKNGITPSEYREQRLGTSTGEE</sequence>
<dbReference type="GO" id="GO:0005737">
    <property type="term" value="C:cytoplasm"/>
    <property type="evidence" value="ECO:0007669"/>
    <property type="project" value="UniProtKB-SubCell"/>
</dbReference>
<keyword evidence="4" id="KW-0902">Two-component regulatory system</keyword>
<dbReference type="SUPFAM" id="SSF52172">
    <property type="entry name" value="CheY-like"/>
    <property type="match status" value="1"/>
</dbReference>
<dbReference type="Pfam" id="PF00072">
    <property type="entry name" value="Response_reg"/>
    <property type="match status" value="1"/>
</dbReference>
<dbReference type="Gene3D" id="1.10.10.60">
    <property type="entry name" value="Homeodomain-like"/>
    <property type="match status" value="2"/>
</dbReference>
<dbReference type="InterPro" id="IPR020449">
    <property type="entry name" value="Tscrpt_reg_AraC-type_HTH"/>
</dbReference>
<evidence type="ECO:0000256" key="7">
    <source>
        <dbReference type="ARBA" id="ARBA00023163"/>
    </source>
</evidence>
<evidence type="ECO:0000259" key="10">
    <source>
        <dbReference type="PROSITE" id="PS50110"/>
    </source>
</evidence>
<evidence type="ECO:0000256" key="4">
    <source>
        <dbReference type="ARBA" id="ARBA00023012"/>
    </source>
</evidence>
<dbReference type="PROSITE" id="PS01124">
    <property type="entry name" value="HTH_ARAC_FAMILY_2"/>
    <property type="match status" value="1"/>
</dbReference>